<evidence type="ECO:0000313" key="7">
    <source>
        <dbReference type="Proteomes" id="UP001304071"/>
    </source>
</evidence>
<comment type="cofactor">
    <cofactor evidence="4">
        <name>FMN</name>
        <dbReference type="ChEBI" id="CHEBI:58210"/>
    </cofactor>
</comment>
<dbReference type="RefSeq" id="WP_261897601.1">
    <property type="nucleotide sequence ID" value="NZ_AP024896.1"/>
</dbReference>
<comment type="catalytic activity">
    <reaction evidence="4">
        <text>a quinone + sn-glycerol 3-phosphate = dihydroxyacetone phosphate + a quinol</text>
        <dbReference type="Rhea" id="RHEA:18977"/>
        <dbReference type="ChEBI" id="CHEBI:24646"/>
        <dbReference type="ChEBI" id="CHEBI:57597"/>
        <dbReference type="ChEBI" id="CHEBI:57642"/>
        <dbReference type="ChEBI" id="CHEBI:132124"/>
        <dbReference type="EC" id="1.1.5.3"/>
    </reaction>
</comment>
<reference evidence="6 7" key="1">
    <citation type="submission" date="2023-11" db="EMBL/GenBank/DDBJ databases">
        <title>Plant-associative lifestyle of Vibrio porteresiae and its evolutionary dynamics.</title>
        <authorList>
            <person name="Rameshkumar N."/>
            <person name="Kirti K."/>
        </authorList>
    </citation>
    <scope>NUCLEOTIDE SEQUENCE [LARGE SCALE GENOMIC DNA]</scope>
    <source>
        <strain evidence="6 7">MSSRF30</strain>
    </source>
</reference>
<keyword evidence="2 4" id="KW-0288">FMN</keyword>
<comment type="subunit">
    <text evidence="4">Composed of a catalytic GlpA/B dimer and of membrane bound GlpC.</text>
</comment>
<name>A0ABZ0QJF2_9VIBR</name>
<dbReference type="HAMAP" id="MF_00753">
    <property type="entry name" value="Glycerol3P_GlpB"/>
    <property type="match status" value="1"/>
</dbReference>
<dbReference type="InterPro" id="IPR003953">
    <property type="entry name" value="FAD-dep_OxRdtase_2_FAD-bd"/>
</dbReference>
<proteinExistence type="inferred from homology"/>
<comment type="pathway">
    <text evidence="4">Polyol metabolism; glycerol degradation via glycerol kinase pathway; glycerone phosphate from sn-glycerol 3-phosphate (anaerobic route): step 1/1.</text>
</comment>
<comment type="function">
    <text evidence="4">Conversion of glycerol 3-phosphate to dihydroxyacetone. Uses fumarate or nitrate as electron acceptor.</text>
</comment>
<comment type="similarity">
    <text evidence="4">Belongs to the anaerobic G-3-P dehydrogenase subunit B family.</text>
</comment>
<dbReference type="InterPro" id="IPR051691">
    <property type="entry name" value="Metab_Enz_Cyan_OpOx_G3PDH"/>
</dbReference>
<evidence type="ECO:0000256" key="2">
    <source>
        <dbReference type="ARBA" id="ARBA00022643"/>
    </source>
</evidence>
<keyword evidence="3 4" id="KW-0560">Oxidoreductase</keyword>
<organism evidence="6 7">
    <name type="scientific">Vibrio porteresiae DSM 19223</name>
    <dbReference type="NCBI Taxonomy" id="1123496"/>
    <lineage>
        <taxon>Bacteria</taxon>
        <taxon>Pseudomonadati</taxon>
        <taxon>Pseudomonadota</taxon>
        <taxon>Gammaproteobacteria</taxon>
        <taxon>Vibrionales</taxon>
        <taxon>Vibrionaceae</taxon>
        <taxon>Vibrio</taxon>
    </lineage>
</organism>
<dbReference type="InterPro" id="IPR009158">
    <property type="entry name" value="G3P_DH_GlpB_su"/>
</dbReference>
<dbReference type="EC" id="1.1.5.3" evidence="4"/>
<gene>
    <name evidence="4 6" type="primary">glpB</name>
    <name evidence="6" type="ORF">R8Z52_22110</name>
</gene>
<dbReference type="Pfam" id="PF00890">
    <property type="entry name" value="FAD_binding_2"/>
    <property type="match status" value="1"/>
</dbReference>
<keyword evidence="1 4" id="KW-0285">Flavoprotein</keyword>
<accession>A0ABZ0QJF2</accession>
<dbReference type="PANTHER" id="PTHR42949">
    <property type="entry name" value="ANAEROBIC GLYCEROL-3-PHOSPHATE DEHYDROGENASE SUBUNIT B"/>
    <property type="match status" value="1"/>
</dbReference>
<dbReference type="NCBIfam" id="TIGR03378">
    <property type="entry name" value="glycerol3P_GlpB"/>
    <property type="match status" value="1"/>
</dbReference>
<sequence>MIHYDTAVIGSGIAGLTAAIYSQSHGKRTVLISQGQSAMHFASGSFDVLSRLPDGAPVSHPFLSMQTLFQQRPTHPYHRVGIEAVRASLTWFCKMLASCGVPLTHQADDANHYRITALGTLKPTWLSQPYVYQHRKAVPFKRVVVISVKGYRDFSPQMIRDNLTLHPDFATTPIESALITLPVQPTRNHNWRALDLAHQLRIEQNWQHWCESLNALATPDDLVVIPAILGNGDGLVQLGTLHKTTGLTFNEVAAMPPSLLGIRIEEALTREFRRLGGTLLRGDCVTGGEFEYNKLISLSTSHLGNTKIHAEHFMMATGSYFSQGLKAQYHNISEPVFGLEMDSNYQQGAWYQNRFAGNHAHPFIAFGVKTDANLHPYRDGKIVSNLYCCGAMLANYDPVFEGCGGGVAIATAYHAVRQTLPTPLAIETGEATL</sequence>
<dbReference type="NCBIfam" id="NF003720">
    <property type="entry name" value="PRK05329.1-3"/>
    <property type="match status" value="1"/>
</dbReference>
<dbReference type="InterPro" id="IPR036188">
    <property type="entry name" value="FAD/NAD-bd_sf"/>
</dbReference>
<protein>
    <recommendedName>
        <fullName evidence="4">Anaerobic glycerol-3-phosphate dehydrogenase subunit B</fullName>
        <shortName evidence="4">Anaerobic G-3-P dehydrogenase subunit B</shortName>
        <shortName evidence="4">Anaerobic G3Pdhase B</shortName>
        <ecNumber evidence="4">1.1.5.3</ecNumber>
    </recommendedName>
</protein>
<evidence type="ECO:0000313" key="6">
    <source>
        <dbReference type="EMBL" id="WPC75620.1"/>
    </source>
</evidence>
<evidence type="ECO:0000259" key="5">
    <source>
        <dbReference type="Pfam" id="PF00890"/>
    </source>
</evidence>
<dbReference type="EMBL" id="CP138204">
    <property type="protein sequence ID" value="WPC75620.1"/>
    <property type="molecule type" value="Genomic_DNA"/>
</dbReference>
<keyword evidence="7" id="KW-1185">Reference proteome</keyword>
<evidence type="ECO:0000256" key="1">
    <source>
        <dbReference type="ARBA" id="ARBA00022630"/>
    </source>
</evidence>
<dbReference type="Proteomes" id="UP001304071">
    <property type="component" value="Chromosome 2"/>
</dbReference>
<dbReference type="Gene3D" id="3.50.50.60">
    <property type="entry name" value="FAD/NAD(P)-binding domain"/>
    <property type="match status" value="1"/>
</dbReference>
<dbReference type="PIRSF" id="PIRSF000141">
    <property type="entry name" value="Anaerobic_G3P_dh"/>
    <property type="match status" value="1"/>
</dbReference>
<dbReference type="PANTHER" id="PTHR42949:SF3">
    <property type="entry name" value="ANAEROBIC GLYCEROL-3-PHOSPHATE DEHYDROGENASE SUBUNIT B"/>
    <property type="match status" value="1"/>
</dbReference>
<evidence type="ECO:0000256" key="3">
    <source>
        <dbReference type="ARBA" id="ARBA00023002"/>
    </source>
</evidence>
<dbReference type="SUPFAM" id="SSF51905">
    <property type="entry name" value="FAD/NAD(P)-binding domain"/>
    <property type="match status" value="1"/>
</dbReference>
<feature type="domain" description="FAD-dependent oxidoreductase 2 FAD-binding" evidence="5">
    <location>
        <begin position="5"/>
        <end position="407"/>
    </location>
</feature>
<dbReference type="GO" id="GO:0004368">
    <property type="term" value="F:glycerol-3-phosphate dehydrogenase (quinone) activity"/>
    <property type="evidence" value="ECO:0007669"/>
    <property type="project" value="UniProtKB-EC"/>
</dbReference>
<evidence type="ECO:0000256" key="4">
    <source>
        <dbReference type="HAMAP-Rule" id="MF_00753"/>
    </source>
</evidence>